<sequence length="30" mass="3665">MYPFSLPARHVATCTRRRFRIWSPESCRCH</sequence>
<accession>A0A370NIR3</accession>
<organism evidence="1 2">
    <name type="scientific">Cupriavidus lacunae</name>
    <dbReference type="NCBI Taxonomy" id="2666307"/>
    <lineage>
        <taxon>Bacteria</taxon>
        <taxon>Pseudomonadati</taxon>
        <taxon>Pseudomonadota</taxon>
        <taxon>Betaproteobacteria</taxon>
        <taxon>Burkholderiales</taxon>
        <taxon>Burkholderiaceae</taxon>
        <taxon>Cupriavidus</taxon>
    </lineage>
</organism>
<gene>
    <name evidence="1" type="ORF">DN412_36790</name>
</gene>
<dbReference type="AlphaFoldDB" id="A0A370NIR3"/>
<reference evidence="2" key="1">
    <citation type="submission" date="2018-06" db="EMBL/GenBank/DDBJ databases">
        <authorList>
            <person name="Feng T."/>
            <person name="Jeon C.O."/>
        </authorList>
    </citation>
    <scope>NUCLEOTIDE SEQUENCE [LARGE SCALE GENOMIC DNA]</scope>
    <source>
        <strain evidence="2">S23</strain>
    </source>
</reference>
<evidence type="ECO:0000313" key="2">
    <source>
        <dbReference type="Proteomes" id="UP000255165"/>
    </source>
</evidence>
<name>A0A370NIR3_9BURK</name>
<keyword evidence="2" id="KW-1185">Reference proteome</keyword>
<proteinExistence type="predicted"/>
<comment type="caution">
    <text evidence="1">The sequence shown here is derived from an EMBL/GenBank/DDBJ whole genome shotgun (WGS) entry which is preliminary data.</text>
</comment>
<evidence type="ECO:0000313" key="1">
    <source>
        <dbReference type="EMBL" id="RDK05487.1"/>
    </source>
</evidence>
<dbReference type="EMBL" id="QKWJ01000095">
    <property type="protein sequence ID" value="RDK05487.1"/>
    <property type="molecule type" value="Genomic_DNA"/>
</dbReference>
<protein>
    <submittedName>
        <fullName evidence="1">Uncharacterized protein</fullName>
    </submittedName>
</protein>
<dbReference type="Proteomes" id="UP000255165">
    <property type="component" value="Unassembled WGS sequence"/>
</dbReference>